<sequence length="289" mass="32958">MKTKNTLLSMLMIIFLCIFFVLFLSSCSIKTILDSDRDKLEKEVVHEIYNNSILCENIEMLSVYNDIGNIIVKEIESNKINIKVNLIQDKRIKDLDYKLSSINIEPSINNNILFLEPLDANEGNNYWENKKNNANGIRIDYIIEIPQSIESVNLFTDIGNIDLKDINAKLSVFTSMGKIEGTKISPMDDSRFFTSSLLDGGEAINIDIKSLDNANNIEIGSDIGEVYISIPKEEYIHTIKETDIDKANDDFVKNIKNNKLEYIKPKVDKTNLITTDPENMLGELIIEEY</sequence>
<gene>
    <name evidence="1" type="ORF">JFY71_11595</name>
</gene>
<evidence type="ECO:0000313" key="1">
    <source>
        <dbReference type="EMBL" id="QQK07898.1"/>
    </source>
</evidence>
<protein>
    <submittedName>
        <fullName evidence="1">Uncharacterized protein</fullName>
    </submittedName>
</protein>
<accession>A0AC61N3T3</accession>
<evidence type="ECO:0000313" key="2">
    <source>
        <dbReference type="Proteomes" id="UP000595814"/>
    </source>
</evidence>
<organism evidence="1 2">
    <name type="scientific">Miniphocaeibacter halophilus</name>
    <dbReference type="NCBI Taxonomy" id="2931922"/>
    <lineage>
        <taxon>Bacteria</taxon>
        <taxon>Bacillati</taxon>
        <taxon>Bacillota</taxon>
        <taxon>Tissierellia</taxon>
        <taxon>Tissierellales</taxon>
        <taxon>Peptoniphilaceae</taxon>
        <taxon>Miniphocaeibacter</taxon>
    </lineage>
</organism>
<dbReference type="Proteomes" id="UP000595814">
    <property type="component" value="Chromosome"/>
</dbReference>
<dbReference type="EMBL" id="CP066744">
    <property type="protein sequence ID" value="QQK07898.1"/>
    <property type="molecule type" value="Genomic_DNA"/>
</dbReference>
<proteinExistence type="predicted"/>
<name>A0AC61N3T3_9FIRM</name>
<reference evidence="1 2" key="1">
    <citation type="journal article" date="2022" name="Int. J. Syst. Evol. Microbiol.">
        <title>Miniphocaeibacter halophilus sp. nov., an ammonium-tolerant acetate-producing bacterium isolated from a biogas system.</title>
        <authorList>
            <person name="Schnurer A."/>
            <person name="Singh A."/>
            <person name="Bi S."/>
            <person name="Qiao W."/>
            <person name="Westerholm M."/>
        </authorList>
    </citation>
    <scope>NUCLEOTIDE SEQUENCE [LARGE SCALE GENOMIC DNA]</scope>
    <source>
        <strain evidence="1 2">AMB_01</strain>
    </source>
</reference>
<keyword evidence="2" id="KW-1185">Reference proteome</keyword>